<dbReference type="KEGG" id="pco:PHACADRAFT_91351"/>
<dbReference type="EMBL" id="JH930471">
    <property type="protein sequence ID" value="EKM56416.1"/>
    <property type="molecule type" value="Genomic_DNA"/>
</dbReference>
<dbReference type="SUPFAM" id="SSF53474">
    <property type="entry name" value="alpha/beta-Hydrolases"/>
    <property type="match status" value="1"/>
</dbReference>
<evidence type="ECO:0000256" key="1">
    <source>
        <dbReference type="ARBA" id="ARBA00022801"/>
    </source>
</evidence>
<sequence length="337" mass="37822">MDTSLYKDVVTSRGLTYSYYFSPAQPSKPTLLFCHGFPCTSYDWRHIAPRLKDKGYGVLALDMLGYGGTDKPTDPAAYVPSLISKDIIDIMDAEKLDKVIAIGNDWGCKAISRLANYYPERVLAYAFLGVSFVQVLPPMDFEVFLAYLKENVGHELFGCWTFFSEPDSDEVLQAHIDSFVNIEFPHDPEIWKERLAPTGALKQNLLDNFTSPRTAYLSEEDVKHFVETFRRNGFAAPTCWFRIATSKLSAEDDLRASSYPFGPVSHGAPIYHAVATNDFLCPPKADFASFRQEVFSKHSVTTQELDADHFLILSHGDEISRGLEEWIEGTVAAKVGL</sequence>
<dbReference type="InterPro" id="IPR000639">
    <property type="entry name" value="Epox_hydrolase-like"/>
</dbReference>
<dbReference type="InParanoid" id="K5V1P0"/>
<evidence type="ECO:0000313" key="4">
    <source>
        <dbReference type="EMBL" id="EKM56416.1"/>
    </source>
</evidence>
<dbReference type="Pfam" id="PF00561">
    <property type="entry name" value="Abhydrolase_1"/>
    <property type="match status" value="1"/>
</dbReference>
<reference evidence="4 5" key="1">
    <citation type="journal article" date="2012" name="BMC Genomics">
        <title>Comparative genomics of the white-rot fungi, Phanerochaete carnosa and P. chrysosporium, to elucidate the genetic basis of the distinct wood types they colonize.</title>
        <authorList>
            <person name="Suzuki H."/>
            <person name="MacDonald J."/>
            <person name="Syed K."/>
            <person name="Salamov A."/>
            <person name="Hori C."/>
            <person name="Aerts A."/>
            <person name="Henrissat B."/>
            <person name="Wiebenga A."/>
            <person name="vanKuyk P.A."/>
            <person name="Barry K."/>
            <person name="Lindquist E."/>
            <person name="LaButti K."/>
            <person name="Lapidus A."/>
            <person name="Lucas S."/>
            <person name="Coutinho P."/>
            <person name="Gong Y."/>
            <person name="Samejima M."/>
            <person name="Mahadevan R."/>
            <person name="Abou-Zaid M."/>
            <person name="de Vries R.P."/>
            <person name="Igarashi K."/>
            <person name="Yadav J.S."/>
            <person name="Grigoriev I.V."/>
            <person name="Master E.R."/>
        </authorList>
    </citation>
    <scope>NUCLEOTIDE SEQUENCE [LARGE SCALE GENOMIC DNA]</scope>
    <source>
        <strain evidence="4 5">HHB-10118-sp</strain>
    </source>
</reference>
<gene>
    <name evidence="4" type="ORF">PHACADRAFT_91351</name>
</gene>
<evidence type="ECO:0000313" key="5">
    <source>
        <dbReference type="Proteomes" id="UP000008370"/>
    </source>
</evidence>
<dbReference type="GO" id="GO:0016787">
    <property type="term" value="F:hydrolase activity"/>
    <property type="evidence" value="ECO:0007669"/>
    <property type="project" value="UniProtKB-KW"/>
</dbReference>
<comment type="similarity">
    <text evidence="2">Belongs to the AB hydrolase superfamily. Epoxide hydrolase family.</text>
</comment>
<evidence type="ECO:0000256" key="2">
    <source>
        <dbReference type="ARBA" id="ARBA00038334"/>
    </source>
</evidence>
<accession>K5V1P0</accession>
<keyword evidence="1" id="KW-0378">Hydrolase</keyword>
<keyword evidence="5" id="KW-1185">Reference proteome</keyword>
<dbReference type="RefSeq" id="XP_007394266.1">
    <property type="nucleotide sequence ID" value="XM_007394204.1"/>
</dbReference>
<dbReference type="Gene3D" id="3.40.50.1820">
    <property type="entry name" value="alpha/beta hydrolase"/>
    <property type="match status" value="1"/>
</dbReference>
<dbReference type="OrthoDB" id="408373at2759"/>
<evidence type="ECO:0000259" key="3">
    <source>
        <dbReference type="Pfam" id="PF00561"/>
    </source>
</evidence>
<dbReference type="Proteomes" id="UP000008370">
    <property type="component" value="Unassembled WGS sequence"/>
</dbReference>
<feature type="domain" description="AB hydrolase-1" evidence="3">
    <location>
        <begin position="29"/>
        <end position="142"/>
    </location>
</feature>
<protein>
    <recommendedName>
        <fullName evidence="3">AB hydrolase-1 domain-containing protein</fullName>
    </recommendedName>
</protein>
<name>K5V1P0_PHACS</name>
<dbReference type="STRING" id="650164.K5V1P0"/>
<dbReference type="GeneID" id="18920735"/>
<dbReference type="InterPro" id="IPR029058">
    <property type="entry name" value="AB_hydrolase_fold"/>
</dbReference>
<organism evidence="4 5">
    <name type="scientific">Phanerochaete carnosa (strain HHB-10118-sp)</name>
    <name type="common">White-rot fungus</name>
    <name type="synonym">Peniophora carnosa</name>
    <dbReference type="NCBI Taxonomy" id="650164"/>
    <lineage>
        <taxon>Eukaryota</taxon>
        <taxon>Fungi</taxon>
        <taxon>Dikarya</taxon>
        <taxon>Basidiomycota</taxon>
        <taxon>Agaricomycotina</taxon>
        <taxon>Agaricomycetes</taxon>
        <taxon>Polyporales</taxon>
        <taxon>Phanerochaetaceae</taxon>
        <taxon>Phanerochaete</taxon>
    </lineage>
</organism>
<dbReference type="HOGENOM" id="CLU_020336_7_0_1"/>
<dbReference type="InterPro" id="IPR000073">
    <property type="entry name" value="AB_hydrolase_1"/>
</dbReference>
<dbReference type="PANTHER" id="PTHR43329">
    <property type="entry name" value="EPOXIDE HYDROLASE"/>
    <property type="match status" value="1"/>
</dbReference>
<dbReference type="PRINTS" id="PR00412">
    <property type="entry name" value="EPOXHYDRLASE"/>
</dbReference>
<dbReference type="AlphaFoldDB" id="K5V1P0"/>
<proteinExistence type="inferred from homology"/>